<dbReference type="EMBL" id="KZ825381">
    <property type="protein sequence ID" value="RAH41906.1"/>
    <property type="molecule type" value="Genomic_DNA"/>
</dbReference>
<evidence type="ECO:0000313" key="2">
    <source>
        <dbReference type="Proteomes" id="UP000249057"/>
    </source>
</evidence>
<proteinExistence type="predicted"/>
<accession>A0ACD1FY27</accession>
<gene>
    <name evidence="1" type="ORF">BO95DRAFT_254603</name>
</gene>
<reference evidence="1" key="1">
    <citation type="submission" date="2018-02" db="EMBL/GenBank/DDBJ databases">
        <title>The genomes of Aspergillus section Nigri reveals drivers in fungal speciation.</title>
        <authorList>
            <consortium name="DOE Joint Genome Institute"/>
            <person name="Vesth T.C."/>
            <person name="Nybo J."/>
            <person name="Theobald S."/>
            <person name="Brandl J."/>
            <person name="Frisvad J.C."/>
            <person name="Nielsen K.F."/>
            <person name="Lyhne E.K."/>
            <person name="Kogle M.E."/>
            <person name="Kuo A."/>
            <person name="Riley R."/>
            <person name="Clum A."/>
            <person name="Nolan M."/>
            <person name="Lipzen A."/>
            <person name="Salamov A."/>
            <person name="Henrissat B."/>
            <person name="Wiebenga A."/>
            <person name="De vries R.P."/>
            <person name="Grigoriev I.V."/>
            <person name="Mortensen U.H."/>
            <person name="Andersen M.R."/>
            <person name="Baker S.E."/>
        </authorList>
    </citation>
    <scope>NUCLEOTIDE SEQUENCE</scope>
    <source>
        <strain evidence="1">CBS 621.78</strain>
    </source>
</reference>
<organism evidence="1 2">
    <name type="scientific">Aspergillus brunneoviolaceus CBS 621.78</name>
    <dbReference type="NCBI Taxonomy" id="1450534"/>
    <lineage>
        <taxon>Eukaryota</taxon>
        <taxon>Fungi</taxon>
        <taxon>Dikarya</taxon>
        <taxon>Ascomycota</taxon>
        <taxon>Pezizomycotina</taxon>
        <taxon>Eurotiomycetes</taxon>
        <taxon>Eurotiomycetidae</taxon>
        <taxon>Eurotiales</taxon>
        <taxon>Aspergillaceae</taxon>
        <taxon>Aspergillus</taxon>
        <taxon>Aspergillus subgen. Circumdati</taxon>
    </lineage>
</organism>
<name>A0ACD1FY27_9EURO</name>
<sequence length="151" mass="17399">MIYRCDSVSTRTVARARKHRPLPMACLLSAAGCHHEGMWLELLTAVAVLNLAGAQVCCPINHDRSLNWCRAFFCYLCCANMGIYSGFLGSFLFPCRVWRLLCHVHTIGDFLIAIKVDLGDTWTTRLPLGSRRLRREDKRRQEKKRPRYWNG</sequence>
<protein>
    <submittedName>
        <fullName evidence="1">Uncharacterized protein</fullName>
    </submittedName>
</protein>
<keyword evidence="2" id="KW-1185">Reference proteome</keyword>
<evidence type="ECO:0000313" key="1">
    <source>
        <dbReference type="EMBL" id="RAH41906.1"/>
    </source>
</evidence>
<dbReference type="Proteomes" id="UP000249057">
    <property type="component" value="Unassembled WGS sequence"/>
</dbReference>